<dbReference type="PANTHER" id="PTHR23426">
    <property type="entry name" value="FERREDOXIN/ADRENODOXIN"/>
    <property type="match status" value="1"/>
</dbReference>
<dbReference type="PROSITE" id="PS51085">
    <property type="entry name" value="2FE2S_FER_2"/>
    <property type="match status" value="1"/>
</dbReference>
<keyword evidence="4" id="KW-0408">Iron</keyword>
<dbReference type="CDD" id="cd00207">
    <property type="entry name" value="fer2"/>
    <property type="match status" value="1"/>
</dbReference>
<reference evidence="8 9" key="1">
    <citation type="journal article" date="2019" name="Sci. Rep.">
        <title>Nanopore sequencing improves the draft genome of the human pathogenic amoeba Naegleria fowleri.</title>
        <authorList>
            <person name="Liechti N."/>
            <person name="Schurch N."/>
            <person name="Bruggmann R."/>
            <person name="Wittwer M."/>
        </authorList>
    </citation>
    <scope>NUCLEOTIDE SEQUENCE [LARGE SCALE GENOMIC DNA]</scope>
    <source>
        <strain evidence="8 9">ATCC 30894</strain>
    </source>
</reference>
<dbReference type="OrthoDB" id="5987010at2759"/>
<keyword evidence="2" id="KW-0001">2Fe-2S</keyword>
<dbReference type="EMBL" id="VFQX01000072">
    <property type="protein sequence ID" value="KAF0972020.1"/>
    <property type="molecule type" value="Genomic_DNA"/>
</dbReference>
<evidence type="ECO:0000256" key="6">
    <source>
        <dbReference type="ARBA" id="ARBA00034078"/>
    </source>
</evidence>
<dbReference type="Proteomes" id="UP000444721">
    <property type="component" value="Unassembled WGS sequence"/>
</dbReference>
<comment type="cofactor">
    <cofactor evidence="6">
        <name>[2Fe-2S] cluster</name>
        <dbReference type="ChEBI" id="CHEBI:190135"/>
    </cofactor>
</comment>
<evidence type="ECO:0000256" key="5">
    <source>
        <dbReference type="ARBA" id="ARBA00023014"/>
    </source>
</evidence>
<keyword evidence="9" id="KW-1185">Reference proteome</keyword>
<dbReference type="VEuPathDB" id="AmoebaDB:NF0004240"/>
<dbReference type="GO" id="GO:0140647">
    <property type="term" value="P:P450-containing electron transport chain"/>
    <property type="evidence" value="ECO:0007669"/>
    <property type="project" value="InterPro"/>
</dbReference>
<protein>
    <recommendedName>
        <fullName evidence="7">2Fe-2S ferredoxin-type domain-containing protein</fullName>
    </recommendedName>
</protein>
<dbReference type="InterPro" id="IPR001041">
    <property type="entry name" value="2Fe-2S_ferredoxin-type"/>
</dbReference>
<evidence type="ECO:0000313" key="8">
    <source>
        <dbReference type="EMBL" id="KAF0972020.1"/>
    </source>
</evidence>
<keyword evidence="3" id="KW-0479">Metal-binding</keyword>
<dbReference type="PANTHER" id="PTHR23426:SF65">
    <property type="entry name" value="FERREDOXIN-2, MITOCHONDRIAL"/>
    <property type="match status" value="1"/>
</dbReference>
<proteinExistence type="inferred from homology"/>
<dbReference type="OMA" id="FDGFWGQ"/>
<dbReference type="GO" id="GO:0005739">
    <property type="term" value="C:mitochondrion"/>
    <property type="evidence" value="ECO:0007669"/>
    <property type="project" value="TreeGrafter"/>
</dbReference>
<evidence type="ECO:0000256" key="1">
    <source>
        <dbReference type="ARBA" id="ARBA00010914"/>
    </source>
</evidence>
<evidence type="ECO:0000256" key="2">
    <source>
        <dbReference type="ARBA" id="ARBA00022714"/>
    </source>
</evidence>
<organism evidence="8 9">
    <name type="scientific">Naegleria fowleri</name>
    <name type="common">Brain eating amoeba</name>
    <dbReference type="NCBI Taxonomy" id="5763"/>
    <lineage>
        <taxon>Eukaryota</taxon>
        <taxon>Discoba</taxon>
        <taxon>Heterolobosea</taxon>
        <taxon>Tetramitia</taxon>
        <taxon>Eutetramitia</taxon>
        <taxon>Vahlkampfiidae</taxon>
        <taxon>Naegleria</taxon>
    </lineage>
</organism>
<accession>A0A6A5BD68</accession>
<evidence type="ECO:0000256" key="3">
    <source>
        <dbReference type="ARBA" id="ARBA00022723"/>
    </source>
</evidence>
<dbReference type="GeneID" id="68116931"/>
<evidence type="ECO:0000256" key="4">
    <source>
        <dbReference type="ARBA" id="ARBA00023004"/>
    </source>
</evidence>
<dbReference type="GO" id="GO:0009055">
    <property type="term" value="F:electron transfer activity"/>
    <property type="evidence" value="ECO:0007669"/>
    <property type="project" value="TreeGrafter"/>
</dbReference>
<dbReference type="InterPro" id="IPR012675">
    <property type="entry name" value="Beta-grasp_dom_sf"/>
</dbReference>
<dbReference type="RefSeq" id="XP_044556735.1">
    <property type="nucleotide sequence ID" value="XM_044713704.1"/>
</dbReference>
<dbReference type="Gene3D" id="3.10.20.30">
    <property type="match status" value="1"/>
</dbReference>
<dbReference type="VEuPathDB" id="AmoebaDB:FDP41_009716"/>
<dbReference type="InterPro" id="IPR036010">
    <property type="entry name" value="2Fe-2S_ferredoxin-like_sf"/>
</dbReference>
<comment type="caution">
    <text evidence="8">The sequence shown here is derived from an EMBL/GenBank/DDBJ whole genome shotgun (WGS) entry which is preliminary data.</text>
</comment>
<comment type="similarity">
    <text evidence="1">Belongs to the adrenodoxin/putidaredoxin family.</text>
</comment>
<evidence type="ECO:0000313" key="9">
    <source>
        <dbReference type="Proteomes" id="UP000444721"/>
    </source>
</evidence>
<dbReference type="SUPFAM" id="SSF54292">
    <property type="entry name" value="2Fe-2S ferredoxin-like"/>
    <property type="match status" value="1"/>
</dbReference>
<dbReference type="GO" id="GO:0051537">
    <property type="term" value="F:2 iron, 2 sulfur cluster binding"/>
    <property type="evidence" value="ECO:0007669"/>
    <property type="project" value="UniProtKB-KW"/>
</dbReference>
<evidence type="ECO:0000259" key="7">
    <source>
        <dbReference type="PROSITE" id="PS51085"/>
    </source>
</evidence>
<dbReference type="AlphaFoldDB" id="A0A6A5BD68"/>
<gene>
    <name evidence="8" type="ORF">FDP41_009716</name>
</gene>
<keyword evidence="5" id="KW-0411">Iron-sulfur</keyword>
<dbReference type="GO" id="GO:0046872">
    <property type="term" value="F:metal ion binding"/>
    <property type="evidence" value="ECO:0007669"/>
    <property type="project" value="UniProtKB-KW"/>
</dbReference>
<dbReference type="InterPro" id="IPR001055">
    <property type="entry name" value="Adrenodoxin-like"/>
</dbReference>
<name>A0A6A5BD68_NAEFO</name>
<feature type="domain" description="2Fe-2S ferredoxin-type" evidence="7">
    <location>
        <begin position="5"/>
        <end position="113"/>
    </location>
</feature>
<dbReference type="VEuPathDB" id="AmoebaDB:NfTy_087550"/>
<sequence>MSQLKTVLIKTSLKTLQVPVGSNLRQVLLENDIPLYNGNTQTFNCGGRGVCGTCAVQVKSNVDGGLSNTKLMKRTLGEEIRLKLPPHDLNQDIRLACQCTVEEDIEVQKFDGVCGHKYEKKVW</sequence>